<accession>A0A1Y2FMR8</accession>
<sequence length="359" mass="40955">MTEENVNLPERYDDAHSTCWVTYQPKFYHLLIDKNGDSYLNEYLLQFLLVALMYSITGRGKYWKILFISALSGVLGMAFENITIAVLCREGNTTNHYRFVFTFLLDEIFWITSEFSIPFLNLIKMSVFASKRKEKIIRLLIYILFACFASVRIGIGYRRCSKGYLKDDITELLHGYAYAIMACADLVCSVSIIYFVNQYNKHCSMVQNNVGHSIKRSSYLIILVVDIVSLLLSVTFFLNKNEKFNSIIPPSIDSPFKYFKASFALILAVDALTFKFDVLSGSTALASAENNSRSYLSNNSKGNIKNYSLEMGSSSNINSFTSNNPNAQNVQNAQRQMKFKYINAKNSSSTYYDDTFADY</sequence>
<evidence type="ECO:0000313" key="3">
    <source>
        <dbReference type="Proteomes" id="UP000193920"/>
    </source>
</evidence>
<dbReference type="OrthoDB" id="2143908at2759"/>
<feature type="transmembrane region" description="Helical" evidence="1">
    <location>
        <begin position="135"/>
        <end position="155"/>
    </location>
</feature>
<name>A0A1Y2FMR8_9FUNG</name>
<evidence type="ECO:0000313" key="2">
    <source>
        <dbReference type="EMBL" id="ORY84035.1"/>
    </source>
</evidence>
<keyword evidence="1" id="KW-0472">Membrane</keyword>
<feature type="transmembrane region" description="Helical" evidence="1">
    <location>
        <begin position="175"/>
        <end position="196"/>
    </location>
</feature>
<feature type="transmembrane region" description="Helical" evidence="1">
    <location>
        <begin position="65"/>
        <end position="87"/>
    </location>
</feature>
<feature type="transmembrane region" description="Helical" evidence="1">
    <location>
        <begin position="217"/>
        <end position="238"/>
    </location>
</feature>
<reference evidence="2 3" key="1">
    <citation type="submission" date="2016-08" db="EMBL/GenBank/DDBJ databases">
        <title>A Parts List for Fungal Cellulosomes Revealed by Comparative Genomics.</title>
        <authorList>
            <consortium name="DOE Joint Genome Institute"/>
            <person name="Haitjema C.H."/>
            <person name="Gilmore S.P."/>
            <person name="Henske J.K."/>
            <person name="Solomon K.V."/>
            <person name="De Groot R."/>
            <person name="Kuo A."/>
            <person name="Mondo S.J."/>
            <person name="Salamov A.A."/>
            <person name="Labutti K."/>
            <person name="Zhao Z."/>
            <person name="Chiniquy J."/>
            <person name="Barry K."/>
            <person name="Brewer H.M."/>
            <person name="Purvine S.O."/>
            <person name="Wright A.T."/>
            <person name="Boxma B."/>
            <person name="Van Alen T."/>
            <person name="Hackstein J.H."/>
            <person name="Baker S.E."/>
            <person name="Grigoriev I.V."/>
            <person name="O'Malley M.A."/>
        </authorList>
    </citation>
    <scope>NUCLEOTIDE SEQUENCE [LARGE SCALE GENOMIC DNA]</scope>
    <source>
        <strain evidence="2 3">G1</strain>
    </source>
</reference>
<dbReference type="EMBL" id="MCOG01000006">
    <property type="protein sequence ID" value="ORY84035.1"/>
    <property type="molecule type" value="Genomic_DNA"/>
</dbReference>
<keyword evidence="3" id="KW-1185">Reference proteome</keyword>
<dbReference type="Proteomes" id="UP000193920">
    <property type="component" value="Unassembled WGS sequence"/>
</dbReference>
<protein>
    <submittedName>
        <fullName evidence="2">Uncharacterized protein</fullName>
    </submittedName>
</protein>
<evidence type="ECO:0000256" key="1">
    <source>
        <dbReference type="SAM" id="Phobius"/>
    </source>
</evidence>
<proteinExistence type="predicted"/>
<feature type="transmembrane region" description="Helical" evidence="1">
    <location>
        <begin position="99"/>
        <end position="123"/>
    </location>
</feature>
<keyword evidence="1" id="KW-0812">Transmembrane</keyword>
<dbReference type="AlphaFoldDB" id="A0A1Y2FMR8"/>
<comment type="caution">
    <text evidence="2">The sequence shown here is derived from an EMBL/GenBank/DDBJ whole genome shotgun (WGS) entry which is preliminary data.</text>
</comment>
<keyword evidence="1" id="KW-1133">Transmembrane helix</keyword>
<feature type="transmembrane region" description="Helical" evidence="1">
    <location>
        <begin position="40"/>
        <end position="58"/>
    </location>
</feature>
<gene>
    <name evidence="2" type="ORF">LY90DRAFT_697268</name>
</gene>
<organism evidence="2 3">
    <name type="scientific">Neocallimastix californiae</name>
    <dbReference type="NCBI Taxonomy" id="1754190"/>
    <lineage>
        <taxon>Eukaryota</taxon>
        <taxon>Fungi</taxon>
        <taxon>Fungi incertae sedis</taxon>
        <taxon>Chytridiomycota</taxon>
        <taxon>Chytridiomycota incertae sedis</taxon>
        <taxon>Neocallimastigomycetes</taxon>
        <taxon>Neocallimastigales</taxon>
        <taxon>Neocallimastigaceae</taxon>
        <taxon>Neocallimastix</taxon>
    </lineage>
</organism>